<keyword evidence="4" id="KW-1185">Reference proteome</keyword>
<dbReference type="RefSeq" id="WP_186346539.1">
    <property type="nucleotide sequence ID" value="NZ_BMMR01000001.1"/>
</dbReference>
<feature type="region of interest" description="Disordered" evidence="1">
    <location>
        <begin position="643"/>
        <end position="670"/>
    </location>
</feature>
<evidence type="ECO:0000313" key="4">
    <source>
        <dbReference type="Proteomes" id="UP000604001"/>
    </source>
</evidence>
<accession>A0ABR6UAC9</accession>
<dbReference type="SUPFAM" id="SSF56747">
    <property type="entry name" value="Prim-pol domain"/>
    <property type="match status" value="1"/>
</dbReference>
<reference evidence="3 4" key="1">
    <citation type="submission" date="2020-08" db="EMBL/GenBank/DDBJ databases">
        <title>novel species in genus Nocardioides.</title>
        <authorList>
            <person name="Zhang G."/>
        </authorList>
    </citation>
    <scope>NUCLEOTIDE SEQUENCE [LARGE SCALE GENOMIC DNA]</scope>
    <source>
        <strain evidence="3 4">SC8A-24</strain>
    </source>
</reference>
<dbReference type="Gene3D" id="3.40.50.300">
    <property type="entry name" value="P-loop containing nucleotide triphosphate hydrolases"/>
    <property type="match status" value="1"/>
</dbReference>
<dbReference type="Proteomes" id="UP000604001">
    <property type="component" value="Unassembled WGS sequence"/>
</dbReference>
<gene>
    <name evidence="3" type="ORF">H7344_13550</name>
</gene>
<dbReference type="CDD" id="cd04859">
    <property type="entry name" value="Prim_Pol"/>
    <property type="match status" value="1"/>
</dbReference>
<dbReference type="SMART" id="SM00943">
    <property type="entry name" value="Prim-Pol"/>
    <property type="match status" value="1"/>
</dbReference>
<dbReference type="EMBL" id="JACMYC010000007">
    <property type="protein sequence ID" value="MBC2961325.1"/>
    <property type="molecule type" value="Genomic_DNA"/>
</dbReference>
<dbReference type="InterPro" id="IPR027417">
    <property type="entry name" value="P-loop_NTPase"/>
</dbReference>
<protein>
    <submittedName>
        <fullName evidence="3">Bifunctional DNA primase/polymerase</fullName>
    </submittedName>
</protein>
<feature type="domain" description="DNA primase/polymerase bifunctional N-terminal" evidence="2">
    <location>
        <begin position="14"/>
        <end position="179"/>
    </location>
</feature>
<name>A0ABR6UAC9_9ACTN</name>
<evidence type="ECO:0000313" key="3">
    <source>
        <dbReference type="EMBL" id="MBC2961325.1"/>
    </source>
</evidence>
<dbReference type="InterPro" id="IPR015330">
    <property type="entry name" value="DNA_primase/pol_bifunc_N"/>
</dbReference>
<evidence type="ECO:0000259" key="2">
    <source>
        <dbReference type="SMART" id="SM00943"/>
    </source>
</evidence>
<comment type="caution">
    <text evidence="3">The sequence shown here is derived from an EMBL/GenBank/DDBJ whole genome shotgun (WGS) entry which is preliminary data.</text>
</comment>
<evidence type="ECO:0000256" key="1">
    <source>
        <dbReference type="SAM" id="MobiDB-lite"/>
    </source>
</evidence>
<proteinExistence type="predicted"/>
<dbReference type="Pfam" id="PF09250">
    <property type="entry name" value="Prim-Pol"/>
    <property type="match status" value="1"/>
</dbReference>
<organism evidence="3 4">
    <name type="scientific">Nocardioides deserti</name>
    <dbReference type="NCBI Taxonomy" id="1588644"/>
    <lineage>
        <taxon>Bacteria</taxon>
        <taxon>Bacillati</taxon>
        <taxon>Actinomycetota</taxon>
        <taxon>Actinomycetes</taxon>
        <taxon>Propionibacteriales</taxon>
        <taxon>Nocardioidaceae</taxon>
        <taxon>Nocardioides</taxon>
    </lineage>
</organism>
<sequence>MAKTNNPEVGLKKALQYAERGWHVFPMHFNKQAGDVVKMPLTKWAKGDDSQRATTDPAVIRRWWRRWPHAGVGIACGPSELLVIDVDGDYGAASLARLEETLGPLPTTRTVLTSRGRHLYFKTSEDLPTSAGSLGEGVDTRGVGGYVVAPPSLNQYTGVKYRWADKNAGLAPLPDPWASALLAAKGRGAGTGLGSVTRRISTTPGAYALAVLEDELDNVRQAHPGERNDALNSAAYYLGRFVGGGYLTVDEVTDALVRVAEMKGLAAGEAGATVASGLDAGSQEALILLQESSATAMERDIEDAVRKLRIRDAAARAFQAEKIAERHARSRNARKMSGSEFFLDLPAETPTLWGDGKRILWIDGEPLLICGDDGTGKSTIDHQLMAARLGFRDELLGYSVTPAEGIVLYLAMDRPEQARRAGNRLYPDSVDIDFRSNLAANLAVWRGPLPVDVLAGPEVLADWIHSEFGPVAEVHADSLKDVASKLSDDAVGSGINSAIQEVVSRGINWVGLHHQRKASGENRRPDSLSDVYGSRWLTAGQGSVLMLVKAGEFDKDQVEMRQLKEPSDRVPALLLEHDRSRGRTRVVEASQDPEQILRAAGEAGATALDVAAAMYAKDKSEVTGAEKKKADRLLARLVKSEEAVKRAGRKGGEGGTEPTRFFPVEDEGAP</sequence>